<keyword evidence="1" id="KW-0812">Transmembrane</keyword>
<evidence type="ECO:0000256" key="2">
    <source>
        <dbReference type="SAM" id="SignalP"/>
    </source>
</evidence>
<feature type="chain" id="PRO_5046151419" description="Cyclic di-GMP-binding protein" evidence="2">
    <location>
        <begin position="27"/>
        <end position="667"/>
    </location>
</feature>
<name>A0ABS6HC82_9PROT</name>
<keyword evidence="4" id="KW-1185">Reference proteome</keyword>
<comment type="caution">
    <text evidence="3">The sequence shown here is derived from an EMBL/GenBank/DDBJ whole genome shotgun (WGS) entry which is preliminary data.</text>
</comment>
<dbReference type="RefSeq" id="WP_216877976.1">
    <property type="nucleotide sequence ID" value="NZ_JAERQM010000006.1"/>
</dbReference>
<evidence type="ECO:0000313" key="3">
    <source>
        <dbReference type="EMBL" id="MBU8545961.1"/>
    </source>
</evidence>
<dbReference type="Proteomes" id="UP000689967">
    <property type="component" value="Unassembled WGS sequence"/>
</dbReference>
<sequence>MRALSHLPRRLCLATGLLLSGGLAQAQPLPLPPPPAPALAQPAPIQAQPLLAPLIPAVPAPRPATPLSAGQGLQRRIGLPELGLAEGLGFDAGGQALDIPLPRGVPELGARVHLAIDLAAPFPGRHAVELRLRDQILASTPFPEGERRLLLNIPLPDAALAGPEDRLRLDLRLLSEAPGAPARATLLPESHLTLLLPDSPEISVAALFRLLPPDTRVLLRPGPISAAEAAAALRIGLALAASGRDARISSAPPGLPLPAQGGARLWTRGAVLVGDGAEAASVRLVHGLPVLVLGGAAPERLARLLDSPWRDLALAGTLSGGVAPEPASAPAAATLSFDHLRGSLAPQDQAQARWALEFASRDLPAGLRPEALEVALRATPDPGGRPAVATVLLNQVILGGGALDAQGVGRLALPLPPGLLAADNRIEVLLNRASAAGPAQLLPSSLLRLAVAGPPRDFLGIGAAFGTGLEVLVDAPGGALVAEGLNPLLWVLRGLVPAGAPLRVTLAEPGMPATPDGPFLAATMEPPAGSDPLLRFDSGRILLSNRAGRPVLDLAGLERALALQLVTAQGQPGLWLRQLGPLPPLPAAAPRLDQGDVALLDAQGLVLAWSSAPAPTIRVAYPDAPPAAWDPLALLMAWRPWLVGAAWLAGVLLVAFAFLNPRRDRAG</sequence>
<reference evidence="3 4" key="1">
    <citation type="submission" date="2021-01" db="EMBL/GenBank/DDBJ databases">
        <title>Roseomonas sp. nov, a bacterium isolated from an oil production mixture in Yumen Oilfield.</title>
        <authorList>
            <person name="Wu D."/>
        </authorList>
    </citation>
    <scope>NUCLEOTIDE SEQUENCE [LARGE SCALE GENOMIC DNA]</scope>
    <source>
        <strain evidence="3 4">ROY-5-3</strain>
    </source>
</reference>
<accession>A0ABS6HC82</accession>
<protein>
    <recommendedName>
        <fullName evidence="5">Cyclic di-GMP-binding protein</fullName>
    </recommendedName>
</protein>
<organism evidence="3 4">
    <name type="scientific">Falsiroseomonas oleicola</name>
    <dbReference type="NCBI Taxonomy" id="2801474"/>
    <lineage>
        <taxon>Bacteria</taxon>
        <taxon>Pseudomonadati</taxon>
        <taxon>Pseudomonadota</taxon>
        <taxon>Alphaproteobacteria</taxon>
        <taxon>Acetobacterales</taxon>
        <taxon>Roseomonadaceae</taxon>
        <taxon>Falsiroseomonas</taxon>
    </lineage>
</organism>
<keyword evidence="1" id="KW-0472">Membrane</keyword>
<gene>
    <name evidence="3" type="ORF">JJQ90_19725</name>
</gene>
<keyword evidence="1" id="KW-1133">Transmembrane helix</keyword>
<dbReference type="EMBL" id="JAERQM010000006">
    <property type="protein sequence ID" value="MBU8545961.1"/>
    <property type="molecule type" value="Genomic_DNA"/>
</dbReference>
<proteinExistence type="predicted"/>
<evidence type="ECO:0008006" key="5">
    <source>
        <dbReference type="Google" id="ProtNLM"/>
    </source>
</evidence>
<evidence type="ECO:0000313" key="4">
    <source>
        <dbReference type="Proteomes" id="UP000689967"/>
    </source>
</evidence>
<keyword evidence="2" id="KW-0732">Signal</keyword>
<evidence type="ECO:0000256" key="1">
    <source>
        <dbReference type="SAM" id="Phobius"/>
    </source>
</evidence>
<feature type="signal peptide" evidence="2">
    <location>
        <begin position="1"/>
        <end position="26"/>
    </location>
</feature>
<feature type="transmembrane region" description="Helical" evidence="1">
    <location>
        <begin position="641"/>
        <end position="659"/>
    </location>
</feature>